<reference evidence="5 6" key="1">
    <citation type="submission" date="2019-02" db="EMBL/GenBank/DDBJ databases">
        <title>Deep-cultivation of Planctomycetes and their phenomic and genomic characterization uncovers novel biology.</title>
        <authorList>
            <person name="Wiegand S."/>
            <person name="Jogler M."/>
            <person name="Boedeker C."/>
            <person name="Pinto D."/>
            <person name="Vollmers J."/>
            <person name="Rivas-Marin E."/>
            <person name="Kohn T."/>
            <person name="Peeters S.H."/>
            <person name="Heuer A."/>
            <person name="Rast P."/>
            <person name="Oberbeckmann S."/>
            <person name="Bunk B."/>
            <person name="Jeske O."/>
            <person name="Meyerdierks A."/>
            <person name="Storesund J.E."/>
            <person name="Kallscheuer N."/>
            <person name="Luecker S."/>
            <person name="Lage O.M."/>
            <person name="Pohl T."/>
            <person name="Merkel B.J."/>
            <person name="Hornburger P."/>
            <person name="Mueller R.-W."/>
            <person name="Bruemmer F."/>
            <person name="Labrenz M."/>
            <person name="Spormann A.M."/>
            <person name="Op den Camp H."/>
            <person name="Overmann J."/>
            <person name="Amann R."/>
            <person name="Jetten M.S.M."/>
            <person name="Mascher T."/>
            <person name="Medema M.H."/>
            <person name="Devos D.P."/>
            <person name="Kaster A.-K."/>
            <person name="Ovreas L."/>
            <person name="Rohde M."/>
            <person name="Galperin M.Y."/>
            <person name="Jogler C."/>
        </authorList>
    </citation>
    <scope>NUCLEOTIDE SEQUENCE [LARGE SCALE GENOMIC DNA]</scope>
    <source>
        <strain evidence="5 6">Poly30</strain>
    </source>
</reference>
<keyword evidence="3" id="KW-0325">Glycoprotein</keyword>
<keyword evidence="5" id="KW-0575">Peroxidase</keyword>
<dbReference type="GO" id="GO:0005576">
    <property type="term" value="C:extracellular region"/>
    <property type="evidence" value="ECO:0007669"/>
    <property type="project" value="UniProtKB-SubCell"/>
</dbReference>
<dbReference type="EMBL" id="CP036434">
    <property type="protein sequence ID" value="QDV05057.1"/>
    <property type="molecule type" value="Genomic_DNA"/>
</dbReference>
<evidence type="ECO:0000256" key="3">
    <source>
        <dbReference type="ARBA" id="ARBA00023180"/>
    </source>
</evidence>
<dbReference type="CDD" id="cd09822">
    <property type="entry name" value="peroxinectin_like_bacterial"/>
    <property type="match status" value="1"/>
</dbReference>
<dbReference type="GO" id="GO:0004601">
    <property type="term" value="F:peroxidase activity"/>
    <property type="evidence" value="ECO:0007669"/>
    <property type="project" value="UniProtKB-KW"/>
</dbReference>
<dbReference type="PRINTS" id="PR00457">
    <property type="entry name" value="ANPEROXIDASE"/>
</dbReference>
<dbReference type="GO" id="GO:0020037">
    <property type="term" value="F:heme binding"/>
    <property type="evidence" value="ECO:0007669"/>
    <property type="project" value="InterPro"/>
</dbReference>
<evidence type="ECO:0000313" key="6">
    <source>
        <dbReference type="Proteomes" id="UP000320390"/>
    </source>
</evidence>
<dbReference type="Gene3D" id="1.10.640.10">
    <property type="entry name" value="Haem peroxidase domain superfamily, animal type"/>
    <property type="match status" value="1"/>
</dbReference>
<organism evidence="5 6">
    <name type="scientific">Saltatorellus ferox</name>
    <dbReference type="NCBI Taxonomy" id="2528018"/>
    <lineage>
        <taxon>Bacteria</taxon>
        <taxon>Pseudomonadati</taxon>
        <taxon>Planctomycetota</taxon>
        <taxon>Planctomycetia</taxon>
        <taxon>Planctomycetia incertae sedis</taxon>
        <taxon>Saltatorellus</taxon>
    </lineage>
</organism>
<dbReference type="Proteomes" id="UP000320390">
    <property type="component" value="Chromosome"/>
</dbReference>
<dbReference type="PANTHER" id="PTHR11475">
    <property type="entry name" value="OXIDASE/PEROXIDASE"/>
    <property type="match status" value="1"/>
</dbReference>
<accession>A0A518ELT7</accession>
<name>A0A518ELT7_9BACT</name>
<evidence type="ECO:0000313" key="5">
    <source>
        <dbReference type="EMBL" id="QDV05057.1"/>
    </source>
</evidence>
<feature type="region of interest" description="Disordered" evidence="4">
    <location>
        <begin position="32"/>
        <end position="62"/>
    </location>
</feature>
<keyword evidence="2" id="KW-0964">Secreted</keyword>
<sequence>MQSPFLIVPLLSMAGSPEPAVPVPTVLQGPVGGQGGRPFAPLVEGRSLDGSGNHPDDPLRGSTFIPLRRLTSTGYADGADAPAGARRPSARFISNGVLAQTESVPAPSGISDLFWQWGQFLDHDLTETPIEDPAESFPIAVPLGDLWFDPASIGGMEIPLSRSFPLYVDGVRQQINAITAWIDGSQVYGSDAERAEALRTNDGTGRLKVSSGDLLPFNVDGFHNAPSDLAPNFFLAGDIRANEQVGLTAMHTLFVREHNHWADRIAEEDRQWRMSQMQGGGQSGGLNEGHGGNGGGGNGRALTRDGFRAGSAPALTGDQIYELARAIVSAELQIITYREWLPLLLGASAPGLDSVYRPELDGTISNEFATAAFRIGHTMLSSNLERLDRRGRTIPEGHLSLADAFFAPQEIVATGIDPVLRGLSASPAEALDMMLIDEVRNLLFGPPGSGGLDLGALNLQRGRDHGLASYCQARRDLGLGAPASFADMSSSPTILERLSGVARNPEDLDLWVGALAEDPLDGALVGETFHTILSEQFLALRDGDRLWYSRQLPPPLVQLAEQQSLSHILERNSGLRGSYVRTPFLADE</sequence>
<dbReference type="PANTHER" id="PTHR11475:SF4">
    <property type="entry name" value="CHORION PEROXIDASE"/>
    <property type="match status" value="1"/>
</dbReference>
<dbReference type="InterPro" id="IPR019791">
    <property type="entry name" value="Haem_peroxidase_animal"/>
</dbReference>
<dbReference type="GO" id="GO:0006979">
    <property type="term" value="P:response to oxidative stress"/>
    <property type="evidence" value="ECO:0007669"/>
    <property type="project" value="InterPro"/>
</dbReference>
<protein>
    <submittedName>
        <fullName evidence="5">Peroxidase</fullName>
    </submittedName>
</protein>
<comment type="subcellular location">
    <subcellularLocation>
        <location evidence="1">Secreted</location>
    </subcellularLocation>
</comment>
<dbReference type="RefSeq" id="WP_145194482.1">
    <property type="nucleotide sequence ID" value="NZ_CP036434.1"/>
</dbReference>
<proteinExistence type="predicted"/>
<dbReference type="SUPFAM" id="SSF48113">
    <property type="entry name" value="Heme-dependent peroxidases"/>
    <property type="match status" value="1"/>
</dbReference>
<feature type="region of interest" description="Disordered" evidence="4">
    <location>
        <begin position="274"/>
        <end position="305"/>
    </location>
</feature>
<evidence type="ECO:0000256" key="4">
    <source>
        <dbReference type="SAM" id="MobiDB-lite"/>
    </source>
</evidence>
<keyword evidence="6" id="KW-1185">Reference proteome</keyword>
<dbReference type="OrthoDB" id="9765610at2"/>
<dbReference type="AlphaFoldDB" id="A0A518ELT7"/>
<dbReference type="Pfam" id="PF03098">
    <property type="entry name" value="An_peroxidase"/>
    <property type="match status" value="1"/>
</dbReference>
<gene>
    <name evidence="5" type="ORF">Poly30_05520</name>
</gene>
<feature type="compositionally biased region" description="Gly residues" evidence="4">
    <location>
        <begin position="278"/>
        <end position="299"/>
    </location>
</feature>
<dbReference type="InterPro" id="IPR010255">
    <property type="entry name" value="Haem_peroxidase_sf"/>
</dbReference>
<evidence type="ECO:0000256" key="1">
    <source>
        <dbReference type="ARBA" id="ARBA00004613"/>
    </source>
</evidence>
<keyword evidence="5" id="KW-0560">Oxidoreductase</keyword>
<evidence type="ECO:0000256" key="2">
    <source>
        <dbReference type="ARBA" id="ARBA00022525"/>
    </source>
</evidence>
<dbReference type="PROSITE" id="PS50292">
    <property type="entry name" value="PEROXIDASE_3"/>
    <property type="match status" value="1"/>
</dbReference>
<dbReference type="InterPro" id="IPR037120">
    <property type="entry name" value="Haem_peroxidase_sf_animal"/>
</dbReference>